<keyword evidence="4" id="KW-1185">Reference proteome</keyword>
<name>A0ABV8X625_9LACT</name>
<reference evidence="4" key="1">
    <citation type="journal article" date="2019" name="Int. J. Syst. Evol. Microbiol.">
        <title>The Global Catalogue of Microorganisms (GCM) 10K type strain sequencing project: providing services to taxonomists for standard genome sequencing and annotation.</title>
        <authorList>
            <consortium name="The Broad Institute Genomics Platform"/>
            <consortium name="The Broad Institute Genome Sequencing Center for Infectious Disease"/>
            <person name="Wu L."/>
            <person name="Ma J."/>
        </authorList>
    </citation>
    <scope>NUCLEOTIDE SEQUENCE [LARGE SCALE GENOMIC DNA]</scope>
    <source>
        <strain evidence="4">CCUG 59778</strain>
    </source>
</reference>
<dbReference type="InterPro" id="IPR018146">
    <property type="entry name" value="Glyoxalase_1_CS"/>
</dbReference>
<sequence length="281" mass="31278">MQFHRKPHTYVNNVHLYVEDLNRSVQFYEEILGFKTLERTDRKAALTADGKTALLTVEQPEGVTPKEPHRSGLYHMAILLPTRADLGRFLQHLLLNGIRPGSSDHLVSEALYFNDPDGNGIEVYRDREPEEWAWNNNLVVMATEYLDAQGVLDAGGGQPWTGLPADTLMGHIHLHVGDVDAATEFYTKGLGFEVVSQYPNANFLATAKYHHHIAVNTWQGEGAPPKSANSVGLHSYTLVYGDDKVLQQAVESVRSLGYTVEQEGNVYVTADPSKNRIILSL</sequence>
<keyword evidence="1" id="KW-0479">Metal-binding</keyword>
<protein>
    <submittedName>
        <fullName evidence="3">VOC family protein</fullName>
    </submittedName>
</protein>
<dbReference type="PROSITE" id="PS00934">
    <property type="entry name" value="GLYOXALASE_I_1"/>
    <property type="match status" value="1"/>
</dbReference>
<feature type="domain" description="VOC" evidence="2">
    <location>
        <begin position="10"/>
        <end position="126"/>
    </location>
</feature>
<evidence type="ECO:0000313" key="4">
    <source>
        <dbReference type="Proteomes" id="UP001595817"/>
    </source>
</evidence>
<dbReference type="RefSeq" id="WP_378155196.1">
    <property type="nucleotide sequence ID" value="NZ_JBHSEC010000019.1"/>
</dbReference>
<organism evidence="3 4">
    <name type="scientific">Chungangia koreensis</name>
    <dbReference type="NCBI Taxonomy" id="752657"/>
    <lineage>
        <taxon>Bacteria</taxon>
        <taxon>Bacillati</taxon>
        <taxon>Bacillota</taxon>
        <taxon>Bacilli</taxon>
        <taxon>Lactobacillales</taxon>
        <taxon>Chungangia</taxon>
    </lineage>
</organism>
<dbReference type="Pfam" id="PF00903">
    <property type="entry name" value="Glyoxalase"/>
    <property type="match status" value="2"/>
</dbReference>
<dbReference type="Gene3D" id="3.10.180.10">
    <property type="entry name" value="2,3-Dihydroxybiphenyl 1,2-Dioxygenase, domain 1"/>
    <property type="match status" value="2"/>
</dbReference>
<gene>
    <name evidence="3" type="ORF">ACFOZY_10600</name>
</gene>
<dbReference type="InterPro" id="IPR029068">
    <property type="entry name" value="Glyas_Bleomycin-R_OHBP_Dase"/>
</dbReference>
<dbReference type="CDD" id="cd16359">
    <property type="entry name" value="VOC_BsCatE_like_C"/>
    <property type="match status" value="1"/>
</dbReference>
<accession>A0ABV8X625</accession>
<dbReference type="SUPFAM" id="SSF54593">
    <property type="entry name" value="Glyoxalase/Bleomycin resistance protein/Dihydroxybiphenyl dioxygenase"/>
    <property type="match status" value="2"/>
</dbReference>
<proteinExistence type="predicted"/>
<evidence type="ECO:0000259" key="2">
    <source>
        <dbReference type="PROSITE" id="PS51819"/>
    </source>
</evidence>
<dbReference type="InterPro" id="IPR037523">
    <property type="entry name" value="VOC_core"/>
</dbReference>
<dbReference type="Proteomes" id="UP001595817">
    <property type="component" value="Unassembled WGS sequence"/>
</dbReference>
<comment type="caution">
    <text evidence="3">The sequence shown here is derived from an EMBL/GenBank/DDBJ whole genome shotgun (WGS) entry which is preliminary data.</text>
</comment>
<dbReference type="PANTHER" id="PTHR43279:SF1">
    <property type="entry name" value="CATECHOL-2,3-DIOXYGENASE"/>
    <property type="match status" value="1"/>
</dbReference>
<feature type="domain" description="VOC" evidence="2">
    <location>
        <begin position="168"/>
        <end position="281"/>
    </location>
</feature>
<evidence type="ECO:0000256" key="1">
    <source>
        <dbReference type="ARBA" id="ARBA00022723"/>
    </source>
</evidence>
<dbReference type="PANTHER" id="PTHR43279">
    <property type="entry name" value="CATECHOL-2,3-DIOXYGENASE"/>
    <property type="match status" value="1"/>
</dbReference>
<dbReference type="EMBL" id="JBHSEC010000019">
    <property type="protein sequence ID" value="MFC4410865.1"/>
    <property type="molecule type" value="Genomic_DNA"/>
</dbReference>
<dbReference type="InterPro" id="IPR004360">
    <property type="entry name" value="Glyas_Fos-R_dOase_dom"/>
</dbReference>
<evidence type="ECO:0000313" key="3">
    <source>
        <dbReference type="EMBL" id="MFC4410865.1"/>
    </source>
</evidence>
<dbReference type="PROSITE" id="PS51819">
    <property type="entry name" value="VOC"/>
    <property type="match status" value="2"/>
</dbReference>